<dbReference type="OrthoDB" id="405996at2759"/>
<dbReference type="GO" id="GO:0043812">
    <property type="term" value="F:phosphatidylinositol-4-phosphate phosphatase activity"/>
    <property type="evidence" value="ECO:0007669"/>
    <property type="project" value="TreeGrafter"/>
</dbReference>
<gene>
    <name evidence="3" type="ORF">PROQFM164_S01g000500</name>
</gene>
<dbReference type="PANTHER" id="PTHR45662:SF2">
    <property type="entry name" value="PHOSPHATIDYLINOSITOL-3-PHOSPHATASE SAC1"/>
    <property type="match status" value="1"/>
</dbReference>
<dbReference type="GO" id="GO:0046856">
    <property type="term" value="P:phosphatidylinositol dephosphorylation"/>
    <property type="evidence" value="ECO:0007669"/>
    <property type="project" value="TreeGrafter"/>
</dbReference>
<name>W6PSF9_PENRF</name>
<dbReference type="Proteomes" id="UP000030686">
    <property type="component" value="Unassembled WGS sequence"/>
</dbReference>
<protein>
    <submittedName>
        <fullName evidence="3">Synaptojanin, N-terminal</fullName>
    </submittedName>
</protein>
<dbReference type="OMA" id="ITKAQPV"/>
<sequence>MSPPILPFRDINLHASPSHYAFTSPSSRQAPTLVVDRPTGDLRLNDGPLPGAKRISSIAGILGILKLKLDKYIIVITKAQPMGRLRGHMVYKVAGTEFLPMRERPLHDTDEDAYLTLVKDLLRRGPMYFSYSLDVTNSFQRQSQHAPDVPMWKGADDRFFWNRFIQSDLIDFSLGANDTSGIRYGPQPGADPYILPVMFGMMRITPARVKSTSFTFALITRRCRHRAGTRYFSRGIDEQGNVANYNETEQIVILNDSTGGLSGFGGGQSMTSGKAGQDLQVYSFVQTRGSVPLFWTEVNDLKYTPKLQVRDVETSIEAARKHFSEQIRIYGENYMVNLVNQKGREEKVKRAYEQLVRTLVTSSSESTEADERTPEKMHVLEPGFKQKEMDHLHYVYFDFHNETKGLKWHRAELLMSRLNDGLTQGGYFRGVESPGAPGGQLDTRSTQTSVVRTNCMDCLDRTNVVQSMLGRWAVTRQLMDAGVLRPGETANDDQEFEDLFRNIWADNADVVSKTYSGTGALKTDFTRTGKRTRAGMLQDLNNSITRYVRNNFLDGPRQDGFDVFLGTYLPSDSTFANIQLFLDQRPLVIQSVPYVLAASVFMVSVALFTRRLPDAAVWPLRLFMTFWLLVAVYCFRFVHGHGMLYVNWPKLNTPIAGAEGYQDALIKARSDPIIGNWLPSRRHQRGISNARLVFLEEGKTRIE</sequence>
<dbReference type="Pfam" id="PF02383">
    <property type="entry name" value="Syja_N"/>
    <property type="match status" value="1"/>
</dbReference>
<evidence type="ECO:0000256" key="1">
    <source>
        <dbReference type="SAM" id="Phobius"/>
    </source>
</evidence>
<dbReference type="PROSITE" id="PS50275">
    <property type="entry name" value="SAC"/>
    <property type="match status" value="1"/>
</dbReference>
<feature type="transmembrane region" description="Helical" evidence="1">
    <location>
        <begin position="587"/>
        <end position="608"/>
    </location>
</feature>
<dbReference type="GO" id="GO:0005783">
    <property type="term" value="C:endoplasmic reticulum"/>
    <property type="evidence" value="ECO:0007669"/>
    <property type="project" value="TreeGrafter"/>
</dbReference>
<keyword evidence="1" id="KW-0812">Transmembrane</keyword>
<keyword evidence="1" id="KW-0472">Membrane</keyword>
<dbReference type="InterPro" id="IPR002013">
    <property type="entry name" value="SAC_dom"/>
</dbReference>
<feature type="domain" description="SAC" evidence="2">
    <location>
        <begin position="118"/>
        <end position="517"/>
    </location>
</feature>
<keyword evidence="1" id="KW-1133">Transmembrane helix</keyword>
<organism evidence="3 4">
    <name type="scientific">Penicillium roqueforti (strain FM164)</name>
    <dbReference type="NCBI Taxonomy" id="1365484"/>
    <lineage>
        <taxon>Eukaryota</taxon>
        <taxon>Fungi</taxon>
        <taxon>Dikarya</taxon>
        <taxon>Ascomycota</taxon>
        <taxon>Pezizomycotina</taxon>
        <taxon>Eurotiomycetes</taxon>
        <taxon>Eurotiomycetidae</taxon>
        <taxon>Eurotiales</taxon>
        <taxon>Aspergillaceae</taxon>
        <taxon>Penicillium</taxon>
    </lineage>
</organism>
<evidence type="ECO:0000313" key="3">
    <source>
        <dbReference type="EMBL" id="CDM26691.1"/>
    </source>
</evidence>
<evidence type="ECO:0000259" key="2">
    <source>
        <dbReference type="PROSITE" id="PS50275"/>
    </source>
</evidence>
<dbReference type="AlphaFoldDB" id="W6PSF9"/>
<evidence type="ECO:0000313" key="4">
    <source>
        <dbReference type="Proteomes" id="UP000030686"/>
    </source>
</evidence>
<keyword evidence="4" id="KW-1185">Reference proteome</keyword>
<proteinExistence type="predicted"/>
<reference evidence="3" key="1">
    <citation type="journal article" date="2014" name="Nat. Commun.">
        <title>Multiple recent horizontal transfers of a large genomic region in cheese making fungi.</title>
        <authorList>
            <person name="Cheeseman K."/>
            <person name="Ropars J."/>
            <person name="Renault P."/>
            <person name="Dupont J."/>
            <person name="Gouzy J."/>
            <person name="Branca A."/>
            <person name="Abraham A.L."/>
            <person name="Ceppi M."/>
            <person name="Conseiller E."/>
            <person name="Debuchy R."/>
            <person name="Malagnac F."/>
            <person name="Goarin A."/>
            <person name="Silar P."/>
            <person name="Lacoste S."/>
            <person name="Sallet E."/>
            <person name="Bensimon A."/>
            <person name="Giraud T."/>
            <person name="Brygoo Y."/>
        </authorList>
    </citation>
    <scope>NUCLEOTIDE SEQUENCE [LARGE SCALE GENOMIC DNA]</scope>
    <source>
        <strain evidence="3">FM164</strain>
    </source>
</reference>
<dbReference type="EMBL" id="HG792015">
    <property type="protein sequence ID" value="CDM26691.1"/>
    <property type="molecule type" value="Genomic_DNA"/>
</dbReference>
<dbReference type="STRING" id="1365484.W6PSF9"/>
<feature type="transmembrane region" description="Helical" evidence="1">
    <location>
        <begin position="620"/>
        <end position="638"/>
    </location>
</feature>
<dbReference type="PANTHER" id="PTHR45662">
    <property type="entry name" value="PHOSPHATIDYLINOSITIDE PHOSPHATASE SAC1"/>
    <property type="match status" value="1"/>
</dbReference>
<accession>W6PSF9</accession>